<sequence length="353" mass="39617">MILLEVVVHSLCANSIPMRGFFVVVFLDFLSTEKMVLHVLETLNWHRRRIACPPRPLPDDYQDLCPNFALSDAEEAACDFRIPGMVQAIFYTMVVNDAWELDVLSKDLAEDLKSTLVGLRWCTFEAWLQHNKNSLLQAHLGPVSPGVRAGPVNGHEESTVSNEASPPPEHRLARTKTNVRLKTILQLMVKGYSEGNSHSTSYSCRLSIEVCTTSAAPAQGERSTLEEKYLLPAVYKFIIPNPDATINESPPGCIVIYQVAFCYGLRFPLHMVIVEILNKYELAPAQVVPMSWHNVCSFIATCELRGLSCIGWAFRLIHTIQKASSETKDTGWYSFNNRKGFMMAIGKKPKLKD</sequence>
<proteinExistence type="predicted"/>
<comment type="caution">
    <text evidence="2">The sequence shown here is derived from an EMBL/GenBank/DDBJ whole genome shotgun (WGS) entry which is preliminary data.</text>
</comment>
<name>A0A9Q1QI79_9CARY</name>
<organism evidence="2 3">
    <name type="scientific">Carnegiea gigantea</name>
    <dbReference type="NCBI Taxonomy" id="171969"/>
    <lineage>
        <taxon>Eukaryota</taxon>
        <taxon>Viridiplantae</taxon>
        <taxon>Streptophyta</taxon>
        <taxon>Embryophyta</taxon>
        <taxon>Tracheophyta</taxon>
        <taxon>Spermatophyta</taxon>
        <taxon>Magnoliopsida</taxon>
        <taxon>eudicotyledons</taxon>
        <taxon>Gunneridae</taxon>
        <taxon>Pentapetalae</taxon>
        <taxon>Caryophyllales</taxon>
        <taxon>Cactineae</taxon>
        <taxon>Cactaceae</taxon>
        <taxon>Cactoideae</taxon>
        <taxon>Echinocereeae</taxon>
        <taxon>Carnegiea</taxon>
    </lineage>
</organism>
<dbReference type="EMBL" id="JAKOGI010000171">
    <property type="protein sequence ID" value="KAJ8441270.1"/>
    <property type="molecule type" value="Genomic_DNA"/>
</dbReference>
<evidence type="ECO:0000313" key="3">
    <source>
        <dbReference type="Proteomes" id="UP001153076"/>
    </source>
</evidence>
<protein>
    <submittedName>
        <fullName evidence="2">Uncharacterized protein</fullName>
    </submittedName>
</protein>
<accession>A0A9Q1QI79</accession>
<dbReference type="Proteomes" id="UP001153076">
    <property type="component" value="Unassembled WGS sequence"/>
</dbReference>
<dbReference type="OrthoDB" id="1750920at2759"/>
<dbReference type="AlphaFoldDB" id="A0A9Q1QI79"/>
<gene>
    <name evidence="2" type="ORF">Cgig2_013685</name>
</gene>
<evidence type="ECO:0000256" key="1">
    <source>
        <dbReference type="SAM" id="MobiDB-lite"/>
    </source>
</evidence>
<evidence type="ECO:0000313" key="2">
    <source>
        <dbReference type="EMBL" id="KAJ8441270.1"/>
    </source>
</evidence>
<reference evidence="2" key="1">
    <citation type="submission" date="2022-04" db="EMBL/GenBank/DDBJ databases">
        <title>Carnegiea gigantea Genome sequencing and assembly v2.</title>
        <authorList>
            <person name="Copetti D."/>
            <person name="Sanderson M.J."/>
            <person name="Burquez A."/>
            <person name="Wojciechowski M.F."/>
        </authorList>
    </citation>
    <scope>NUCLEOTIDE SEQUENCE</scope>
    <source>
        <strain evidence="2">SGP5-SGP5p</strain>
        <tissue evidence="2">Aerial part</tissue>
    </source>
</reference>
<keyword evidence="3" id="KW-1185">Reference proteome</keyword>
<feature type="region of interest" description="Disordered" evidence="1">
    <location>
        <begin position="151"/>
        <end position="170"/>
    </location>
</feature>